<feature type="transmembrane region" description="Helical" evidence="8">
    <location>
        <begin position="152"/>
        <end position="171"/>
    </location>
</feature>
<sequence>MPPHRRDGFVVAAACFLIGVTFGVFADSTGLSLGQALALSLLTFTGASQFAAVSVVAGGGTTVAAVGGALLIGARNALYGPVVAPLLRGGRVRRALAAHFVIDETTAVASAQVGTDRSRDAFWFTGLWLFAFWNVGTVLGVVVGGAFEDPGVLGLDAAFPAAFVAMLAPHLRTRPGLVAAIGGGAIALVAVPTTAAGVPMLLAALAVLPGLWIHRRGGSAPGPDEWAAP</sequence>
<dbReference type="InterPro" id="IPR011606">
    <property type="entry name" value="Brnchd-chn_aa_trnsp_permease"/>
</dbReference>
<dbReference type="GO" id="GO:1903785">
    <property type="term" value="P:L-valine transmembrane transport"/>
    <property type="evidence" value="ECO:0007669"/>
    <property type="project" value="TreeGrafter"/>
</dbReference>
<gene>
    <name evidence="9" type="ORF">METZ01_LOCUS7245</name>
</gene>
<dbReference type="AlphaFoldDB" id="A0A381NIP9"/>
<proteinExistence type="inferred from homology"/>
<comment type="similarity">
    <text evidence="2">Belongs to the AzlC family.</text>
</comment>
<comment type="subcellular location">
    <subcellularLocation>
        <location evidence="1">Cell membrane</location>
        <topology evidence="1">Multi-pass membrane protein</topology>
    </subcellularLocation>
</comment>
<evidence type="ECO:0000256" key="8">
    <source>
        <dbReference type="SAM" id="Phobius"/>
    </source>
</evidence>
<dbReference type="PANTHER" id="PTHR34979:SF1">
    <property type="entry name" value="INNER MEMBRANE PROTEIN YGAZ"/>
    <property type="match status" value="1"/>
</dbReference>
<evidence type="ECO:0000256" key="2">
    <source>
        <dbReference type="ARBA" id="ARBA00010735"/>
    </source>
</evidence>
<dbReference type="PANTHER" id="PTHR34979">
    <property type="entry name" value="INNER MEMBRANE PROTEIN YGAZ"/>
    <property type="match status" value="1"/>
</dbReference>
<dbReference type="GO" id="GO:0005886">
    <property type="term" value="C:plasma membrane"/>
    <property type="evidence" value="ECO:0007669"/>
    <property type="project" value="UniProtKB-SubCell"/>
</dbReference>
<accession>A0A381NIP9</accession>
<feature type="transmembrane region" description="Helical" evidence="8">
    <location>
        <begin position="177"/>
        <end position="208"/>
    </location>
</feature>
<keyword evidence="5 8" id="KW-0812">Transmembrane</keyword>
<evidence type="ECO:0000256" key="4">
    <source>
        <dbReference type="ARBA" id="ARBA00022475"/>
    </source>
</evidence>
<keyword evidence="7 8" id="KW-0472">Membrane</keyword>
<evidence type="ECO:0000256" key="6">
    <source>
        <dbReference type="ARBA" id="ARBA00022989"/>
    </source>
</evidence>
<evidence type="ECO:0000256" key="1">
    <source>
        <dbReference type="ARBA" id="ARBA00004651"/>
    </source>
</evidence>
<evidence type="ECO:0008006" key="10">
    <source>
        <dbReference type="Google" id="ProtNLM"/>
    </source>
</evidence>
<dbReference type="EMBL" id="UINC01000385">
    <property type="protein sequence ID" value="SUZ54391.1"/>
    <property type="molecule type" value="Genomic_DNA"/>
</dbReference>
<protein>
    <recommendedName>
        <fullName evidence="10">Branched-chain amino acid ABC transporter permease</fullName>
    </recommendedName>
</protein>
<reference evidence="9" key="1">
    <citation type="submission" date="2018-05" db="EMBL/GenBank/DDBJ databases">
        <authorList>
            <person name="Lanie J.A."/>
            <person name="Ng W.-L."/>
            <person name="Kazmierczak K.M."/>
            <person name="Andrzejewski T.M."/>
            <person name="Davidsen T.M."/>
            <person name="Wayne K.J."/>
            <person name="Tettelin H."/>
            <person name="Glass J.I."/>
            <person name="Rusch D."/>
            <person name="Podicherti R."/>
            <person name="Tsui H.-C.T."/>
            <person name="Winkler M.E."/>
        </authorList>
    </citation>
    <scope>NUCLEOTIDE SEQUENCE</scope>
</reference>
<evidence type="ECO:0000256" key="3">
    <source>
        <dbReference type="ARBA" id="ARBA00022448"/>
    </source>
</evidence>
<dbReference type="Pfam" id="PF03591">
    <property type="entry name" value="AzlC"/>
    <property type="match status" value="1"/>
</dbReference>
<organism evidence="9">
    <name type="scientific">marine metagenome</name>
    <dbReference type="NCBI Taxonomy" id="408172"/>
    <lineage>
        <taxon>unclassified sequences</taxon>
        <taxon>metagenomes</taxon>
        <taxon>ecological metagenomes</taxon>
    </lineage>
</organism>
<evidence type="ECO:0000256" key="5">
    <source>
        <dbReference type="ARBA" id="ARBA00022692"/>
    </source>
</evidence>
<feature type="transmembrane region" description="Helical" evidence="8">
    <location>
        <begin position="121"/>
        <end position="145"/>
    </location>
</feature>
<feature type="transmembrane region" description="Helical" evidence="8">
    <location>
        <begin position="50"/>
        <end position="74"/>
    </location>
</feature>
<evidence type="ECO:0000313" key="9">
    <source>
        <dbReference type="EMBL" id="SUZ54391.1"/>
    </source>
</evidence>
<keyword evidence="6 8" id="KW-1133">Transmembrane helix</keyword>
<keyword evidence="3" id="KW-0813">Transport</keyword>
<name>A0A381NIP9_9ZZZZ</name>
<keyword evidence="4" id="KW-1003">Cell membrane</keyword>
<evidence type="ECO:0000256" key="7">
    <source>
        <dbReference type="ARBA" id="ARBA00023136"/>
    </source>
</evidence>